<dbReference type="AlphaFoldDB" id="A0A5C6X6I4"/>
<proteinExistence type="predicted"/>
<evidence type="ECO:0000256" key="2">
    <source>
        <dbReference type="SAM" id="SignalP"/>
    </source>
</evidence>
<dbReference type="PROSITE" id="PS51257">
    <property type="entry name" value="PROKAR_LIPOPROTEIN"/>
    <property type="match status" value="1"/>
</dbReference>
<keyword evidence="2" id="KW-0732">Signal</keyword>
<evidence type="ECO:0000256" key="1">
    <source>
        <dbReference type="SAM" id="MobiDB-lite"/>
    </source>
</evidence>
<dbReference type="EMBL" id="VOSL01000055">
    <property type="protein sequence ID" value="TXD34329.1"/>
    <property type="molecule type" value="Genomic_DNA"/>
</dbReference>
<feature type="chain" id="PRO_5022744858" evidence="2">
    <location>
        <begin position="18"/>
        <end position="276"/>
    </location>
</feature>
<evidence type="ECO:0000313" key="3">
    <source>
        <dbReference type="EMBL" id="TXD34329.1"/>
    </source>
</evidence>
<comment type="caution">
    <text evidence="3">The sequence shown here is derived from an EMBL/GenBank/DDBJ whole genome shotgun (WGS) entry which is preliminary data.</text>
</comment>
<name>A0A5C6X6I4_9DELT</name>
<gene>
    <name evidence="3" type="ORF">FRC96_14100</name>
</gene>
<organism evidence="3 4">
    <name type="scientific">Lujinxingia vulgaris</name>
    <dbReference type="NCBI Taxonomy" id="2600176"/>
    <lineage>
        <taxon>Bacteria</taxon>
        <taxon>Deltaproteobacteria</taxon>
        <taxon>Bradymonadales</taxon>
        <taxon>Lujinxingiaceae</taxon>
        <taxon>Lujinxingia</taxon>
    </lineage>
</organism>
<evidence type="ECO:0000313" key="4">
    <source>
        <dbReference type="Proteomes" id="UP000321046"/>
    </source>
</evidence>
<dbReference type="OrthoDB" id="323141at2"/>
<dbReference type="RefSeq" id="WP_146975278.1">
    <property type="nucleotide sequence ID" value="NZ_VOSL01000055.1"/>
</dbReference>
<feature type="region of interest" description="Disordered" evidence="1">
    <location>
        <begin position="24"/>
        <end position="66"/>
    </location>
</feature>
<protein>
    <submittedName>
        <fullName evidence="3">Uncharacterized protein</fullName>
    </submittedName>
</protein>
<dbReference type="Proteomes" id="UP000321046">
    <property type="component" value="Unassembled WGS sequence"/>
</dbReference>
<feature type="signal peptide" evidence="2">
    <location>
        <begin position="1"/>
        <end position="17"/>
    </location>
</feature>
<accession>A0A5C6X6I4</accession>
<sequence length="276" mass="30345">MKTCNWWVLVLVLSVSAAGCDGASNDGEGSVGGEAPALQEGGEAGSQERAEEELPVAPTPRVEGPAGELATGVFEAHGGPRWPQVEELGFRFVVKNEGKEGFAATHDWKVWEGVDRVRWTDENGVAWDVTVNLDDGVATEASRDGEALEGEALEIAGKGAYTRWVNDAYWLLMPLKVFDPGVSLSLGGQVEREGETLEVLELSFEGVGLTPGDRYLVQVDPESYEVRAWEMHLQGDRPPQLVYWEDYETLGPLRLPVTRNFEGTERQIIFDELRVK</sequence>
<reference evidence="3 4" key="1">
    <citation type="submission" date="2019-08" db="EMBL/GenBank/DDBJ databases">
        <title>Bradymonadales sp. TMQ2.</title>
        <authorList>
            <person name="Liang Q."/>
        </authorList>
    </citation>
    <scope>NUCLEOTIDE SEQUENCE [LARGE SCALE GENOMIC DNA]</scope>
    <source>
        <strain evidence="3 4">TMQ2</strain>
    </source>
</reference>